<dbReference type="SMART" id="SM01117">
    <property type="entry name" value="Cyt-b5"/>
    <property type="match status" value="1"/>
</dbReference>
<dbReference type="PANTHER" id="PTHR46237">
    <property type="entry name" value="CYTOCHROME B5 REDUCTASE 4 FAMILY MEMBER"/>
    <property type="match status" value="1"/>
</dbReference>
<protein>
    <recommendedName>
        <fullName evidence="5">Cytochrome b5 heme-binding domain-containing protein</fullName>
    </recommendedName>
</protein>
<reference evidence="6" key="1">
    <citation type="submission" date="2023-07" db="EMBL/GenBank/DDBJ databases">
        <authorList>
            <consortium name="AG Swart"/>
            <person name="Singh M."/>
            <person name="Singh A."/>
            <person name="Seah K."/>
            <person name="Emmerich C."/>
        </authorList>
    </citation>
    <scope>NUCLEOTIDE SEQUENCE</scope>
    <source>
        <strain evidence="6">DP1</strain>
    </source>
</reference>
<comment type="caution">
    <text evidence="6">The sequence shown here is derived from an EMBL/GenBank/DDBJ whole genome shotgun (WGS) entry which is preliminary data.</text>
</comment>
<keyword evidence="2 4" id="KW-0479">Metal-binding</keyword>
<feature type="domain" description="Cytochrome b5 heme-binding" evidence="5">
    <location>
        <begin position="209"/>
        <end position="284"/>
    </location>
</feature>
<dbReference type="InterPro" id="IPR018506">
    <property type="entry name" value="Cyt_B5_heme-BS"/>
</dbReference>
<evidence type="ECO:0000313" key="7">
    <source>
        <dbReference type="Proteomes" id="UP001295684"/>
    </source>
</evidence>
<name>A0AAD1XQB9_EUPCR</name>
<dbReference type="GO" id="GO:0020037">
    <property type="term" value="F:heme binding"/>
    <property type="evidence" value="ECO:0007669"/>
    <property type="project" value="UniProtKB-UniRule"/>
</dbReference>
<dbReference type="InterPro" id="IPR001199">
    <property type="entry name" value="Cyt_B5-like_heme/steroid-bd"/>
</dbReference>
<keyword evidence="3 4" id="KW-0408">Iron</keyword>
<proteinExistence type="inferred from homology"/>
<dbReference type="InterPro" id="IPR051872">
    <property type="entry name" value="Cytochrome_b5/Flavoprotein_Rdt"/>
</dbReference>
<dbReference type="Pfam" id="PF00173">
    <property type="entry name" value="Cyt-b5"/>
    <property type="match status" value="1"/>
</dbReference>
<keyword evidence="7" id="KW-1185">Reference proteome</keyword>
<evidence type="ECO:0000256" key="2">
    <source>
        <dbReference type="ARBA" id="ARBA00022723"/>
    </source>
</evidence>
<gene>
    <name evidence="6" type="ORF">ECRASSUSDP1_LOCUS18131</name>
</gene>
<evidence type="ECO:0000256" key="4">
    <source>
        <dbReference type="RuleBase" id="RU362121"/>
    </source>
</evidence>
<keyword evidence="1 4" id="KW-0349">Heme</keyword>
<dbReference type="Proteomes" id="UP001295684">
    <property type="component" value="Unassembled WGS sequence"/>
</dbReference>
<dbReference type="PROSITE" id="PS50255">
    <property type="entry name" value="CYTOCHROME_B5_2"/>
    <property type="match status" value="1"/>
</dbReference>
<evidence type="ECO:0000259" key="5">
    <source>
        <dbReference type="PROSITE" id="PS50255"/>
    </source>
</evidence>
<dbReference type="Gene3D" id="3.10.120.10">
    <property type="entry name" value="Cytochrome b5-like heme/steroid binding domain"/>
    <property type="match status" value="1"/>
</dbReference>
<dbReference type="GO" id="GO:0046872">
    <property type="term" value="F:metal ion binding"/>
    <property type="evidence" value="ECO:0007669"/>
    <property type="project" value="UniProtKB-UniRule"/>
</dbReference>
<accession>A0AAD1XQB9</accession>
<comment type="similarity">
    <text evidence="4">Belongs to the cytochrome b5 family.</text>
</comment>
<sequence>MDLELSILFTCEEKNIKLIYNPEVSHVNLATVILYVRDLFEESAKMSQNGEQVGVEDILKNLHTNIEVHPTSGLTDSSSYEVWINAKNQLVKIQTVCNMFKPPGEDEEKVHEVIEFNVDLLPQALQHQVDSQDPVVSKKSKTKIFDYGSRSYSTQNEETKEEVLGDEDAPTFGGAALKSRKVPVKDGVSQHQFIIENKAAKALVKDPNTVFITSAEVKKHRKANDCWTIYDGKVYDITSYIASHPGGKKILAGAGKDCTKLYNDYHPWVNIKFICGKLQIGVLKD</sequence>
<organism evidence="6 7">
    <name type="scientific">Euplotes crassus</name>
    <dbReference type="NCBI Taxonomy" id="5936"/>
    <lineage>
        <taxon>Eukaryota</taxon>
        <taxon>Sar</taxon>
        <taxon>Alveolata</taxon>
        <taxon>Ciliophora</taxon>
        <taxon>Intramacronucleata</taxon>
        <taxon>Spirotrichea</taxon>
        <taxon>Hypotrichia</taxon>
        <taxon>Euplotida</taxon>
        <taxon>Euplotidae</taxon>
        <taxon>Moneuplotes</taxon>
    </lineage>
</organism>
<evidence type="ECO:0000256" key="3">
    <source>
        <dbReference type="ARBA" id="ARBA00023004"/>
    </source>
</evidence>
<evidence type="ECO:0000313" key="6">
    <source>
        <dbReference type="EMBL" id="CAI2376756.1"/>
    </source>
</evidence>
<dbReference type="PANTHER" id="PTHR46237:SF1">
    <property type="entry name" value="CYTOCHROME B5 REDUCTASE 4"/>
    <property type="match status" value="1"/>
</dbReference>
<dbReference type="GO" id="GO:0005737">
    <property type="term" value="C:cytoplasm"/>
    <property type="evidence" value="ECO:0007669"/>
    <property type="project" value="TreeGrafter"/>
</dbReference>
<dbReference type="SUPFAM" id="SSF55856">
    <property type="entry name" value="Cytochrome b5-like heme/steroid binding domain"/>
    <property type="match status" value="1"/>
</dbReference>
<dbReference type="GO" id="GO:0004128">
    <property type="term" value="F:cytochrome-b5 reductase activity, acting on NAD(P)H"/>
    <property type="evidence" value="ECO:0007669"/>
    <property type="project" value="TreeGrafter"/>
</dbReference>
<dbReference type="EMBL" id="CAMPGE010018329">
    <property type="protein sequence ID" value="CAI2376756.1"/>
    <property type="molecule type" value="Genomic_DNA"/>
</dbReference>
<dbReference type="InterPro" id="IPR036400">
    <property type="entry name" value="Cyt_B5-like_heme/steroid_sf"/>
</dbReference>
<dbReference type="AlphaFoldDB" id="A0AAD1XQB9"/>
<evidence type="ECO:0000256" key="1">
    <source>
        <dbReference type="ARBA" id="ARBA00022617"/>
    </source>
</evidence>
<dbReference type="PROSITE" id="PS00191">
    <property type="entry name" value="CYTOCHROME_B5_1"/>
    <property type="match status" value="1"/>
</dbReference>